<sequence>MAVALVAASGKGYFGGASQNGIFGVLFTLSKENSDTRINLKWIIVKAIIDAWQLFTTVISPAKQGWSISSTVWSVVGVLNFHWLGDLGYGAYLAVLYGMVALLAVNVGMCVWVAWCFKEQKFPVVWPIKVLRVFSSVFFQAFDVTSLSLLQLGISCRYTGFAKPKMQLELFPEYSCMSTPHLLHAVVSALSLVVFVAIALLLNMAEVEVNPKSRRPLALGHSGAEVMVFGIKALLTLVDVFLGWKKVAAVAYLALSLALAYQYLRWSPNLVGWMNHLKSGVSAAIAWAAAMLVLLVFRPGVKTAQAQQWADAVTIVMLAGLAPAFGVGALLSWLSIRRMTRKALNYLATRKPDVPLEDVCRNLDDPRDIEIASRCCRVWRDEYNLEPEAVNRANDLIKAGLAMFPSSAYMVLLHANFMIDVLGVSQSGNARIEEAVKLNPGLMCRFIMFVRQQQATQKAAATNTNGGINMDLLGYVEYQRKQRMVIRCHREALQAMCNFWRALDASNVSFTHLSKALGKIESSVSQAQTAYRVALQSYGNNPKLLRLYGRFLQTVKNDPWGASEYFQEAERLEDSKDGDSGGPLLPDGTPLGRMDELSTSVLVISATGEIQMANRQAYQVFGYKERGTLDGKSVTSLLAPHCSRWLTAKLAELVKASSLAGVLGTQDRTAQEAVLVGMHYDRLAFNVKLTLTRTSGVGEDSQFIALFEPVSALKGVSTLWVASNGTIAACDPQFVSAFGWKAFEVNGASITAFVSVPSFYDARTDGEEDEESGGTPYMDSASDTMARLLAEAVVASGKGGKAGQGLQCLVAQKYNQTPAGCCLSVTQNGCTDSPVYEVHLRLPATERDLLLVTNRKGTILHVTSELANILKDPASFGARHKRGGSLTGVNTGAVASNGPVGNSHNAAAAAAATTAGDLLPGYTLSDFLPLPWREMHPKYLKDTTAMSPPGRGAWACRKLSSPGPTLELRSSTGKPLFMRVSVSTTEMAGEITHVVKMAKSSLDDALAERRLRLTISTDGLITGFGAGTPPSLLGLEPSQVVGRGLWEVVDDLAPQVEGKPPPTPGPRMLNSMVNRSVANPGLSWRVRVAPPAKARSLMSDLDTAARTSAARAAIMHIVIDTPAGESSNGQPPNIYVDLWPISSLSGLMGLDAAGRILSVMEERTRPAGLLFGLPSAELLGGNLADLVALPPGRANPGDLLSLHSTKKSNLKVNKKEGGVKVGPVHILQAVHVDGRPLSLEVQVVGRPGPNQPLTVILRPHAAPMLPTNIMRSAPSLPSPPELPATQSAPPAPISPEGPPLPAGLPLRPGASHRFASHRLSLQPAVSVAKLAGGAAAAGGSTASAPPTPKPGDPALESKTDALWDEIEKAANRLTTSGIVDPMSNVASPGPTMDITITASAVTLSLPTPPEILLSGEAHNALPLPGVTAAKAAAVAGRGKLADLVRSLGPEASGILPRVSSGSERLRARGSSRLANVAGVNAIITEERRTPSRMFGTVEASLPGSAADMAETKDALTMDVGAMGKVDAGTMFLTHDDDESADSDGGNSDNDKRKGPEGAERISTWVASEGAFYQNTAPLLLPGTQSDDEGPGGGRTLARQESCTPGAGVSRRSSIDAFVANKESSAKQPGGDVGGYDDDDARSEGGASQMSGQSGTVGAESGRRFRRLAKLMNSTQAQQVQERLRRRAAGTVGALVVVHIICFVLVVIFIRTQRQSMGLLGRNGEAQRFIQQIMMDVRTMDILSRVDSVPGLYSISDLERLVDRTEWNANQIKIRMNTILEGNHQSESEVMNLLFYTKLAVWDGNALDGSDVYTNITTWEAITRFYAMTMTVVQNHNEWVAHEIHVADTPSGQYILKTGPELYGGVRKVMDALLFDTVDSVHIIDNLQLIFLAIEGCAVSCAAACYLAHLLRAVAAQRLDLYRTFLMIPLGLTRVLASQNTALMLDEDDDADDLDDELADKAAAAMDDDDGAAGNNRRRSVVMLGAEGNGNGNSGYYGGEGRGGGVGGGGPGRGRRGELSSPSGGREDDLGDRKLSDRGLLQSTSVAFRSSPGCWSGFTAWLGRSLGRLKRGGVSPLPLTATMSNSGAGASFNANLSSKRNLKDDSHETMIMLTPFLIWSGLVIAIYITAVLKMKGMIDVVAIHSVVNRISARVYQAVFFAQELAVVENADELTSQKAALREVLKLARDAWLTLELGENAYKAGGEATERFPLVKDGLAFATPALSDLFYGTGICVRQPEHLPCPGPSYRFYQMTILGLDAMMGQFMMAISAMANNKSSVPEGLLDEHFDFAYNLGTVDLTDGTIKMRAEHYEFIVRLFDSILLLHIVLFMLLFVIFAGFMAFMLNPLMKRVVKERRRIAELMSQLPMELDVEKLIARALGTAAAGNASSGGPAPGGTAGTASDTGYVAAADQEGGTSKWRAILRALLYVFPGAQICQ</sequence>
<feature type="domain" description="PAS" evidence="3">
    <location>
        <begin position="594"/>
        <end position="657"/>
    </location>
</feature>
<dbReference type="EMBL" id="LSYV01000004">
    <property type="protein sequence ID" value="KXZ55417.1"/>
    <property type="molecule type" value="Genomic_DNA"/>
</dbReference>
<dbReference type="PANTHER" id="PTHR31600:SF2">
    <property type="entry name" value="GAMETE ENRICHED GENE 10 PROTEIN-RELATED"/>
    <property type="match status" value="1"/>
</dbReference>
<name>A0A150GZS0_GONPE</name>
<feature type="transmembrane region" description="Helical" evidence="2">
    <location>
        <begin position="2321"/>
        <end position="2347"/>
    </location>
</feature>
<feature type="transmembrane region" description="Helical" evidence="2">
    <location>
        <begin position="247"/>
        <end position="264"/>
    </location>
</feature>
<dbReference type="InterPro" id="IPR000014">
    <property type="entry name" value="PAS"/>
</dbReference>
<feature type="compositionally biased region" description="Polar residues" evidence="1">
    <location>
        <begin position="1645"/>
        <end position="1655"/>
    </location>
</feature>
<evidence type="ECO:0000256" key="1">
    <source>
        <dbReference type="SAM" id="MobiDB-lite"/>
    </source>
</evidence>
<comment type="caution">
    <text evidence="4">The sequence shown here is derived from an EMBL/GenBank/DDBJ whole genome shotgun (WGS) entry which is preliminary data.</text>
</comment>
<feature type="transmembrane region" description="Helical" evidence="2">
    <location>
        <begin position="137"/>
        <end position="161"/>
    </location>
</feature>
<feature type="transmembrane region" description="Helical" evidence="2">
    <location>
        <begin position="65"/>
        <end position="85"/>
    </location>
</feature>
<feature type="region of interest" description="Disordered" evidence="1">
    <location>
        <begin position="1267"/>
        <end position="1309"/>
    </location>
</feature>
<feature type="transmembrane region" description="Helical" evidence="2">
    <location>
        <begin position="309"/>
        <end position="334"/>
    </location>
</feature>
<dbReference type="Proteomes" id="UP000075714">
    <property type="component" value="Unassembled WGS sequence"/>
</dbReference>
<dbReference type="PANTHER" id="PTHR31600">
    <property type="entry name" value="TINY MACROCYSTS PROTEIN B-RELATED"/>
    <property type="match status" value="1"/>
</dbReference>
<dbReference type="PROSITE" id="PS50112">
    <property type="entry name" value="PAS"/>
    <property type="match status" value="1"/>
</dbReference>
<feature type="transmembrane region" description="Helical" evidence="2">
    <location>
        <begin position="1687"/>
        <end position="1709"/>
    </location>
</feature>
<feature type="compositionally biased region" description="Basic and acidic residues" evidence="1">
    <location>
        <begin position="1548"/>
        <end position="1557"/>
    </location>
</feature>
<dbReference type="OrthoDB" id="533766at2759"/>
<dbReference type="STRING" id="33097.A0A150GZS0"/>
<evidence type="ECO:0000313" key="4">
    <source>
        <dbReference type="EMBL" id="KXZ55417.1"/>
    </source>
</evidence>
<gene>
    <name evidence="4" type="ORF">GPECTOR_3g69</name>
</gene>
<evidence type="ECO:0000259" key="3">
    <source>
        <dbReference type="PROSITE" id="PS50112"/>
    </source>
</evidence>
<feature type="region of interest" description="Disordered" evidence="1">
    <location>
        <begin position="1578"/>
        <end position="1658"/>
    </location>
</feature>
<dbReference type="Pfam" id="PF25474">
    <property type="entry name" value="TPR_TmcB"/>
    <property type="match status" value="1"/>
</dbReference>
<feature type="transmembrane region" description="Helical" evidence="2">
    <location>
        <begin position="276"/>
        <end position="297"/>
    </location>
</feature>
<feature type="region of interest" description="Disordered" evidence="1">
    <location>
        <begin position="1533"/>
        <end position="1557"/>
    </location>
</feature>
<feature type="compositionally biased region" description="Gly residues" evidence="1">
    <location>
        <begin position="1992"/>
        <end position="2011"/>
    </location>
</feature>
<feature type="transmembrane region" description="Helical" evidence="2">
    <location>
        <begin position="91"/>
        <end position="117"/>
    </location>
</feature>
<feature type="region of interest" description="Disordered" evidence="1">
    <location>
        <begin position="1992"/>
        <end position="2032"/>
    </location>
</feature>
<dbReference type="Gene3D" id="3.30.450.20">
    <property type="entry name" value="PAS domain"/>
    <property type="match status" value="1"/>
</dbReference>
<proteinExistence type="predicted"/>
<evidence type="ECO:0000313" key="5">
    <source>
        <dbReference type="Proteomes" id="UP000075714"/>
    </source>
</evidence>
<feature type="compositionally biased region" description="Pro residues" evidence="1">
    <location>
        <begin position="1289"/>
        <end position="1302"/>
    </location>
</feature>
<dbReference type="InterPro" id="IPR057352">
    <property type="entry name" value="TPR_TmcB/C"/>
</dbReference>
<keyword evidence="5" id="KW-1185">Reference proteome</keyword>
<feature type="transmembrane region" description="Helical" evidence="2">
    <location>
        <begin position="181"/>
        <end position="205"/>
    </location>
</feature>
<feature type="region of interest" description="Disordered" evidence="1">
    <location>
        <begin position="1336"/>
        <end position="1356"/>
    </location>
</feature>
<protein>
    <recommendedName>
        <fullName evidence="3">PAS domain-containing protein</fullName>
    </recommendedName>
</protein>
<keyword evidence="2" id="KW-0812">Transmembrane</keyword>
<accession>A0A150GZS0</accession>
<feature type="transmembrane region" description="Helical" evidence="2">
    <location>
        <begin position="2109"/>
        <end position="2131"/>
    </location>
</feature>
<reference evidence="5" key="1">
    <citation type="journal article" date="2016" name="Nat. Commun.">
        <title>The Gonium pectorale genome demonstrates co-option of cell cycle regulation during the evolution of multicellularity.</title>
        <authorList>
            <person name="Hanschen E.R."/>
            <person name="Marriage T.N."/>
            <person name="Ferris P.J."/>
            <person name="Hamaji T."/>
            <person name="Toyoda A."/>
            <person name="Fujiyama A."/>
            <person name="Neme R."/>
            <person name="Noguchi H."/>
            <person name="Minakuchi Y."/>
            <person name="Suzuki M."/>
            <person name="Kawai-Toyooka H."/>
            <person name="Smith D.R."/>
            <person name="Sparks H."/>
            <person name="Anderson J."/>
            <person name="Bakaric R."/>
            <person name="Luria V."/>
            <person name="Karger A."/>
            <person name="Kirschner M.W."/>
            <person name="Durand P.M."/>
            <person name="Michod R.E."/>
            <person name="Nozaki H."/>
            <person name="Olson B.J."/>
        </authorList>
    </citation>
    <scope>NUCLEOTIDE SEQUENCE [LARGE SCALE GENOMIC DNA]</scope>
    <source>
        <strain evidence="5">NIES-2863</strain>
    </source>
</reference>
<feature type="compositionally biased region" description="Low complexity" evidence="1">
    <location>
        <begin position="582"/>
        <end position="592"/>
    </location>
</feature>
<evidence type="ECO:0000256" key="2">
    <source>
        <dbReference type="SAM" id="Phobius"/>
    </source>
</evidence>
<keyword evidence="2" id="KW-1133">Transmembrane helix</keyword>
<keyword evidence="2" id="KW-0472">Membrane</keyword>
<organism evidence="4 5">
    <name type="scientific">Gonium pectorale</name>
    <name type="common">Green alga</name>
    <dbReference type="NCBI Taxonomy" id="33097"/>
    <lineage>
        <taxon>Eukaryota</taxon>
        <taxon>Viridiplantae</taxon>
        <taxon>Chlorophyta</taxon>
        <taxon>core chlorophytes</taxon>
        <taxon>Chlorophyceae</taxon>
        <taxon>CS clade</taxon>
        <taxon>Chlamydomonadales</taxon>
        <taxon>Volvocaceae</taxon>
        <taxon>Gonium</taxon>
    </lineage>
</organism>
<dbReference type="InterPro" id="IPR052994">
    <property type="entry name" value="Tiny_macrocysts_regulators"/>
</dbReference>
<feature type="region of interest" description="Disordered" evidence="1">
    <location>
        <begin position="571"/>
        <end position="593"/>
    </location>
</feature>